<evidence type="ECO:0000313" key="2">
    <source>
        <dbReference type="Proteomes" id="UP000014417"/>
    </source>
</evidence>
<dbReference type="RefSeq" id="WP_016456570.1">
    <property type="nucleotide sequence ID" value="NZ_KE150269.1"/>
</dbReference>
<comment type="caution">
    <text evidence="1">The sequence shown here is derived from an EMBL/GenBank/DDBJ whole genome shotgun (WGS) entry which is preliminary data.</text>
</comment>
<protein>
    <submittedName>
        <fullName evidence="1">Uncharacterized protein</fullName>
    </submittedName>
</protein>
<sequence>MPNLAKKISLLVLLSTLFTLLVGINPARAEINNEFSLAPAVNSTRGIEYPARIALR</sequence>
<keyword evidence="2" id="KW-1185">Reference proteome</keyword>
<proteinExistence type="predicted"/>
<accession>S2W1K2</accession>
<dbReference type="EMBL" id="AGZR01000009">
    <property type="protein sequence ID" value="EPD32195.1"/>
    <property type="molecule type" value="Genomic_DNA"/>
</dbReference>
<organism evidence="1 2">
    <name type="scientific">Propionimicrobium lymphophilum ACS-093-V-SCH5</name>
    <dbReference type="NCBI Taxonomy" id="883161"/>
    <lineage>
        <taxon>Bacteria</taxon>
        <taxon>Bacillati</taxon>
        <taxon>Actinomycetota</taxon>
        <taxon>Actinomycetes</taxon>
        <taxon>Propionibacteriales</taxon>
        <taxon>Propionibacteriaceae</taxon>
        <taxon>Propionimicrobium</taxon>
    </lineage>
</organism>
<dbReference type="HOGENOM" id="CLU_3010667_0_0_11"/>
<reference evidence="1 2" key="1">
    <citation type="submission" date="2013-04" db="EMBL/GenBank/DDBJ databases">
        <title>The Genome Sequence of Propionimicrobium lymphophilum ACS-093-V-SCH5.</title>
        <authorList>
            <consortium name="The Broad Institute Genomics Platform"/>
            <person name="Earl A."/>
            <person name="Ward D."/>
            <person name="Feldgarden M."/>
            <person name="Gevers D."/>
            <person name="Saerens B."/>
            <person name="Vaneechoutte M."/>
            <person name="Walker B."/>
            <person name="Young S."/>
            <person name="Zeng Q."/>
            <person name="Gargeya S."/>
            <person name="Fitzgerald M."/>
            <person name="Haas B."/>
            <person name="Abouelleil A."/>
            <person name="Allen A.W."/>
            <person name="Alvarado L."/>
            <person name="Arachchi H.M."/>
            <person name="Berlin A.M."/>
            <person name="Chapman S.B."/>
            <person name="Gainer-Dewar J."/>
            <person name="Goldberg J."/>
            <person name="Griggs A."/>
            <person name="Gujja S."/>
            <person name="Hansen M."/>
            <person name="Howarth C."/>
            <person name="Imamovic A."/>
            <person name="Ireland A."/>
            <person name="Larimer J."/>
            <person name="McCowan C."/>
            <person name="Murphy C."/>
            <person name="Pearson M."/>
            <person name="Poon T.W."/>
            <person name="Priest M."/>
            <person name="Roberts A."/>
            <person name="Saif S."/>
            <person name="Shea T."/>
            <person name="Sisk P."/>
            <person name="Sykes S."/>
            <person name="Wortman J."/>
            <person name="Nusbaum C."/>
            <person name="Birren B."/>
        </authorList>
    </citation>
    <scope>NUCLEOTIDE SEQUENCE [LARGE SCALE GENOMIC DNA]</scope>
    <source>
        <strain evidence="1 2">ACS-093-V-SCH5</strain>
    </source>
</reference>
<dbReference type="AlphaFoldDB" id="S2W1K2"/>
<name>S2W1K2_9ACTN</name>
<evidence type="ECO:0000313" key="1">
    <source>
        <dbReference type="EMBL" id="EPD32195.1"/>
    </source>
</evidence>
<gene>
    <name evidence="1" type="ORF">HMPREF9306_01763</name>
</gene>
<dbReference type="Proteomes" id="UP000014417">
    <property type="component" value="Unassembled WGS sequence"/>
</dbReference>